<protein>
    <recommendedName>
        <fullName evidence="2">histidine kinase</fullName>
        <ecNumber evidence="2">2.7.13.3</ecNumber>
    </recommendedName>
</protein>
<dbReference type="InterPro" id="IPR036097">
    <property type="entry name" value="HisK_dim/P_sf"/>
</dbReference>
<dbReference type="InterPro" id="IPR036890">
    <property type="entry name" value="HATPase_C_sf"/>
</dbReference>
<dbReference type="FunFam" id="3.30.565.10:FF:000010">
    <property type="entry name" value="Sensor histidine kinase RcsC"/>
    <property type="match status" value="1"/>
</dbReference>
<dbReference type="SMART" id="SM00387">
    <property type="entry name" value="HATPase_c"/>
    <property type="match status" value="1"/>
</dbReference>
<dbReference type="Gene3D" id="3.30.450.40">
    <property type="match status" value="1"/>
</dbReference>
<dbReference type="InterPro" id="IPR011009">
    <property type="entry name" value="Kinase-like_dom_sf"/>
</dbReference>
<evidence type="ECO:0000256" key="5">
    <source>
        <dbReference type="ARBA" id="ARBA00022777"/>
    </source>
</evidence>
<reference evidence="9 10" key="1">
    <citation type="submission" date="2019-08" db="EMBL/GenBank/DDBJ databases">
        <title>Bradymonadales sp. TMQ2.</title>
        <authorList>
            <person name="Liang Q."/>
        </authorList>
    </citation>
    <scope>NUCLEOTIDE SEQUENCE [LARGE SCALE GENOMIC DNA]</scope>
    <source>
        <strain evidence="9 10">TMQ2</strain>
    </source>
</reference>
<keyword evidence="6" id="KW-0902">Two-component regulatory system</keyword>
<dbReference type="SUPFAM" id="SSF56112">
    <property type="entry name" value="Protein kinase-like (PK-like)"/>
    <property type="match status" value="1"/>
</dbReference>
<evidence type="ECO:0000259" key="8">
    <source>
        <dbReference type="PROSITE" id="PS50109"/>
    </source>
</evidence>
<dbReference type="Gene3D" id="1.10.287.130">
    <property type="match status" value="1"/>
</dbReference>
<dbReference type="GO" id="GO:0000155">
    <property type="term" value="F:phosphorelay sensor kinase activity"/>
    <property type="evidence" value="ECO:0007669"/>
    <property type="project" value="InterPro"/>
</dbReference>
<dbReference type="Pfam" id="PF13191">
    <property type="entry name" value="AAA_16"/>
    <property type="match status" value="1"/>
</dbReference>
<dbReference type="Gene3D" id="3.40.50.300">
    <property type="entry name" value="P-loop containing nucleotide triphosphate hydrolases"/>
    <property type="match status" value="1"/>
</dbReference>
<feature type="domain" description="Histidine kinase" evidence="8">
    <location>
        <begin position="1615"/>
        <end position="1860"/>
    </location>
</feature>
<dbReference type="PANTHER" id="PTHR43711">
    <property type="entry name" value="TWO-COMPONENT HISTIDINE KINASE"/>
    <property type="match status" value="1"/>
</dbReference>
<dbReference type="InterPro" id="IPR041664">
    <property type="entry name" value="AAA_16"/>
</dbReference>
<evidence type="ECO:0000313" key="10">
    <source>
        <dbReference type="Proteomes" id="UP000321046"/>
    </source>
</evidence>
<evidence type="ECO:0000259" key="7">
    <source>
        <dbReference type="PROSITE" id="PS50011"/>
    </source>
</evidence>
<dbReference type="GO" id="GO:0005524">
    <property type="term" value="F:ATP binding"/>
    <property type="evidence" value="ECO:0007669"/>
    <property type="project" value="InterPro"/>
</dbReference>
<dbReference type="Pfam" id="PF13185">
    <property type="entry name" value="GAF_2"/>
    <property type="match status" value="1"/>
</dbReference>
<dbReference type="RefSeq" id="WP_146973294.1">
    <property type="nucleotide sequence ID" value="NZ_VOSL01000021.1"/>
</dbReference>
<evidence type="ECO:0000256" key="2">
    <source>
        <dbReference type="ARBA" id="ARBA00012438"/>
    </source>
</evidence>
<dbReference type="EMBL" id="VOSL01000021">
    <property type="protein sequence ID" value="TXD41173.1"/>
    <property type="molecule type" value="Genomic_DNA"/>
</dbReference>
<dbReference type="InterPro" id="IPR029016">
    <property type="entry name" value="GAF-like_dom_sf"/>
</dbReference>
<evidence type="ECO:0000256" key="1">
    <source>
        <dbReference type="ARBA" id="ARBA00000085"/>
    </source>
</evidence>
<dbReference type="PROSITE" id="PS50011">
    <property type="entry name" value="PROTEIN_KINASE_DOM"/>
    <property type="match status" value="1"/>
</dbReference>
<feature type="domain" description="Protein kinase" evidence="7">
    <location>
        <begin position="18"/>
        <end position="291"/>
    </location>
</feature>
<organism evidence="9 10">
    <name type="scientific">Lujinxingia vulgaris</name>
    <dbReference type="NCBI Taxonomy" id="2600176"/>
    <lineage>
        <taxon>Bacteria</taxon>
        <taxon>Deltaproteobacteria</taxon>
        <taxon>Bradymonadales</taxon>
        <taxon>Lujinxingiaceae</taxon>
        <taxon>Lujinxingia</taxon>
    </lineage>
</organism>
<dbReference type="CDD" id="cd14014">
    <property type="entry name" value="STKc_PknB_like"/>
    <property type="match status" value="1"/>
</dbReference>
<accession>A0A5C6XFF4</accession>
<dbReference type="InterPro" id="IPR003018">
    <property type="entry name" value="GAF"/>
</dbReference>
<dbReference type="SUPFAM" id="SSF47384">
    <property type="entry name" value="Homodimeric domain of signal transducing histidine kinase"/>
    <property type="match status" value="1"/>
</dbReference>
<dbReference type="PANTHER" id="PTHR43711:SF1">
    <property type="entry name" value="HISTIDINE KINASE 1"/>
    <property type="match status" value="1"/>
</dbReference>
<gene>
    <name evidence="9" type="ORF">FRC96_04740</name>
</gene>
<dbReference type="InterPro" id="IPR003594">
    <property type="entry name" value="HATPase_dom"/>
</dbReference>
<proteinExistence type="predicted"/>
<dbReference type="SUPFAM" id="SSF52540">
    <property type="entry name" value="P-loop containing nucleoside triphosphate hydrolases"/>
    <property type="match status" value="1"/>
</dbReference>
<dbReference type="SMART" id="SM00065">
    <property type="entry name" value="GAF"/>
    <property type="match status" value="1"/>
</dbReference>
<dbReference type="PROSITE" id="PS50109">
    <property type="entry name" value="HIS_KIN"/>
    <property type="match status" value="1"/>
</dbReference>
<sequence length="1876" mass="208113">MPSTALSSLAHAPTIEGVRLHKVIGRGAESVVILASRGVDSVAVKTSREPGQHLSDNRRRRFLREGCLLACLTHPALPRIFEVGESDKTPYIVLEYVKGETLQQVVASRTLSSDAILAIATELADALAQVHDHGLIHRDIHPANILLDDEAKPRLIDFGLAADAVADDAQRMEGTLRFMAPEQGGMLDRLVDHRSDLYSLGAVLYFAATGKPPFDGNERHEILTRHATAPIPDPLDDRPDLDPTLSGIIQRLLAKDPSDRFPSAAALLTALQSIKAPRAAVAIDHGIHELVGRRAELQQLLEAWDHSQSNNTTLVILEGPSGSGKSRLIHELLNRAASEGAGTFSITIQPEEPHPFAPLQRLFDPVCDYIDQLSGEELMMTAAFFLQAIDNRLDALQVAVPRLARQLSVAASADAPAQFDLRSDVVYDAMATIIQQIADNMNGALIAIDNAQWLDDATERVLQRLDLSRSEAPLLVLLGADDSQHASPRTTQLAGSLRRILHNRIALSQLTLREVDALIRARLAGADVDIALVERIFSVSGGNAYAVESFIRTLLDAAVLRPSWGRWTLDVERLQKLDLPDDMAELLHFQLDQLPAETRDILSWIALFGVVDQPEELAICAEVDLGQVEDAFAQAGLAGLLRNLPDQGFSLIHNSLRQRLLDDLEPAERHRRHQAIAQALDQGDNADDHLFDLARHYALGLPHLNPARALNINHKAGMLAMQSFAYQQAFGFLREAARIADDSGTRHETLDADLGRIAARTGHLDMARRHLSRAIEHASNPYLRALLRGDLANVDITNLDISQARRQLESALGEIGESVPRPTPKDLVISLGGFARGELTTRLPALQQWLQKPVSTSERRHLEVLSELYNYGSRIGYFTFDDELLLQIALRQHEIAVRLNDPALLARTHSLLGFMSAMMGRPYWSKDHARRALEHARTTRDRSVLGMVHFMNAMTRDFEGHTLKAERMFEESVMDQGQWLDAWEYASGSTVLTETYTLRGHHRRSLSVAHQAIRELHSRLGEENAERQFVTTPLQAMAMTSMVALGQTEHLRDYEAAVQRYFAVTGAQLYYHAVFHHSLLMYCVERQDIDARADRHIEGFESLPMSFPNVQFYLRPFYVWKSWIYLMRVERALERDLIPPFDALEAALAELDQCANVPLLRAYHHLFSGFLALYKKRPDEVGGHFEQARQLADHSDMPLVHFEIARGYALLHRAGSATDVTSRYVRQALQIAQDQGWSRRLRRLRADFAEELRSGSNPLMTRSSTATRGSFTSTDYLTSRMQQQFDALLRIHQVLSDLGTPQTKLNQVLDELLAIFGAERGFFFHVDPDDESRLVLEATRHADNRLKDASSPANNAADALELTRKTWADGIVQQVFATQRPLVVHNIREGARWDQQAFDDHLRSAIAVPMISRAQTRGVVYLDSTLSEGVFAQNDIRTLQGLTNSLAVLLEAARTTRLEAEVARATEKSASLLEHATSAVQLGLAITDQKGHLISASPTLHTMAEPWGSATRWWSIALQACDWQDAATGLAGDLGLKSALADIRTPDNLRRVFELTDTGSQHQLGEHANHSVFLVRDVTSSILADEERQRLNDDLELATEQALSANRAKSTFLANMSHELRTPLNAIIGYAEMLLEEHSPDEFPALAADLDRIQVAGKHLLRLVSDILDLSKIEAGHIELVPHEFSLTTMIDDVAATARQLVESNHNTLILSEIPDVTLFNDETRLRQILLNLLGNAAKFTEEGEVTLSIELIDAPQHPTLPLNDADAPADGTDGTGNTLEESWLSFKIADSGIGMTPDDLERLFEAFYQADQRSISRHGGTGLGLTITRRFCDLMGGSIHVDSAPGEGTTFTIEIPTRIDPSLDPDLLALQSMAD</sequence>
<evidence type="ECO:0000256" key="4">
    <source>
        <dbReference type="ARBA" id="ARBA00022679"/>
    </source>
</evidence>
<dbReference type="SUPFAM" id="SSF55781">
    <property type="entry name" value="GAF domain-like"/>
    <property type="match status" value="1"/>
</dbReference>
<dbReference type="Gene3D" id="1.10.510.10">
    <property type="entry name" value="Transferase(Phosphotransferase) domain 1"/>
    <property type="match status" value="1"/>
</dbReference>
<dbReference type="InterPro" id="IPR050736">
    <property type="entry name" value="Sensor_HK_Regulatory"/>
</dbReference>
<dbReference type="OrthoDB" id="5521237at2"/>
<comment type="caution">
    <text evidence="9">The sequence shown here is derived from an EMBL/GenBank/DDBJ whole genome shotgun (WGS) entry which is preliminary data.</text>
</comment>
<dbReference type="InterPro" id="IPR004358">
    <property type="entry name" value="Sig_transdc_His_kin-like_C"/>
</dbReference>
<dbReference type="CDD" id="cd16922">
    <property type="entry name" value="HATPase_EvgS-ArcB-TorS-like"/>
    <property type="match status" value="1"/>
</dbReference>
<dbReference type="EC" id="2.7.13.3" evidence="2"/>
<evidence type="ECO:0000256" key="3">
    <source>
        <dbReference type="ARBA" id="ARBA00022553"/>
    </source>
</evidence>
<name>A0A5C6XFF4_9DELT</name>
<dbReference type="Gene3D" id="3.30.565.10">
    <property type="entry name" value="Histidine kinase-like ATPase, C-terminal domain"/>
    <property type="match status" value="1"/>
</dbReference>
<dbReference type="CDD" id="cd00082">
    <property type="entry name" value="HisKA"/>
    <property type="match status" value="1"/>
</dbReference>
<dbReference type="Proteomes" id="UP000321046">
    <property type="component" value="Unassembled WGS sequence"/>
</dbReference>
<dbReference type="SMART" id="SM00388">
    <property type="entry name" value="HisKA"/>
    <property type="match status" value="1"/>
</dbReference>
<dbReference type="InterPro" id="IPR005467">
    <property type="entry name" value="His_kinase_dom"/>
</dbReference>
<dbReference type="Gene3D" id="3.30.200.20">
    <property type="entry name" value="Phosphorylase Kinase, domain 1"/>
    <property type="match status" value="1"/>
</dbReference>
<dbReference type="Pfam" id="PF00512">
    <property type="entry name" value="HisKA"/>
    <property type="match status" value="1"/>
</dbReference>
<keyword evidence="5 9" id="KW-0418">Kinase</keyword>
<dbReference type="InterPro" id="IPR027417">
    <property type="entry name" value="P-loop_NTPase"/>
</dbReference>
<dbReference type="InterPro" id="IPR000719">
    <property type="entry name" value="Prot_kinase_dom"/>
</dbReference>
<keyword evidence="4" id="KW-0808">Transferase</keyword>
<dbReference type="SUPFAM" id="SSF55874">
    <property type="entry name" value="ATPase domain of HSP90 chaperone/DNA topoisomerase II/histidine kinase"/>
    <property type="match status" value="1"/>
</dbReference>
<dbReference type="Pfam" id="PF02518">
    <property type="entry name" value="HATPase_c"/>
    <property type="match status" value="1"/>
</dbReference>
<dbReference type="InterPro" id="IPR003661">
    <property type="entry name" value="HisK_dim/P_dom"/>
</dbReference>
<evidence type="ECO:0000313" key="9">
    <source>
        <dbReference type="EMBL" id="TXD41173.1"/>
    </source>
</evidence>
<keyword evidence="3" id="KW-0597">Phosphoprotein</keyword>
<comment type="catalytic activity">
    <reaction evidence="1">
        <text>ATP + protein L-histidine = ADP + protein N-phospho-L-histidine.</text>
        <dbReference type="EC" id="2.7.13.3"/>
    </reaction>
</comment>
<dbReference type="Pfam" id="PF00069">
    <property type="entry name" value="Pkinase"/>
    <property type="match status" value="1"/>
</dbReference>
<evidence type="ECO:0000256" key="6">
    <source>
        <dbReference type="ARBA" id="ARBA00023012"/>
    </source>
</evidence>
<dbReference type="PRINTS" id="PR00344">
    <property type="entry name" value="BCTRLSENSOR"/>
</dbReference>